<feature type="region of interest" description="Disordered" evidence="3">
    <location>
        <begin position="956"/>
        <end position="990"/>
    </location>
</feature>
<dbReference type="PROSITE" id="PS50004">
    <property type="entry name" value="C2"/>
    <property type="match status" value="1"/>
</dbReference>
<feature type="region of interest" description="Disordered" evidence="3">
    <location>
        <begin position="2232"/>
        <end position="2303"/>
    </location>
</feature>
<dbReference type="Pfam" id="PF00168">
    <property type="entry name" value="C2"/>
    <property type="match status" value="1"/>
</dbReference>
<feature type="compositionally biased region" description="Basic and acidic residues" evidence="3">
    <location>
        <begin position="4374"/>
        <end position="4392"/>
    </location>
</feature>
<dbReference type="GO" id="GO:0044325">
    <property type="term" value="F:transmembrane transporter binding"/>
    <property type="evidence" value="ECO:0007669"/>
    <property type="project" value="TreeGrafter"/>
</dbReference>
<comment type="subcellular location">
    <subcellularLocation>
        <location evidence="2">Synapse</location>
    </subcellularLocation>
</comment>
<feature type="compositionally biased region" description="Pro residues" evidence="3">
    <location>
        <begin position="1706"/>
        <end position="1719"/>
    </location>
</feature>
<feature type="compositionally biased region" description="Low complexity" evidence="3">
    <location>
        <begin position="2285"/>
        <end position="2294"/>
    </location>
</feature>
<dbReference type="InterPro" id="IPR036034">
    <property type="entry name" value="PDZ_sf"/>
</dbReference>
<feature type="compositionally biased region" description="Basic and acidic residues" evidence="3">
    <location>
        <begin position="2030"/>
        <end position="2039"/>
    </location>
</feature>
<dbReference type="WBParaSite" id="MBELARI_LOCUS2880">
    <property type="protein sequence ID" value="MBELARI_LOCUS2880"/>
    <property type="gene ID" value="MBELARI_LOCUS2880"/>
</dbReference>
<proteinExistence type="predicted"/>
<feature type="compositionally biased region" description="Basic and acidic residues" evidence="3">
    <location>
        <begin position="2080"/>
        <end position="2090"/>
    </location>
</feature>
<evidence type="ECO:0000256" key="2">
    <source>
        <dbReference type="ARBA" id="ARBA00034103"/>
    </source>
</evidence>
<feature type="compositionally biased region" description="Low complexity" evidence="3">
    <location>
        <begin position="4997"/>
        <end position="5007"/>
    </location>
</feature>
<feature type="compositionally biased region" description="Polar residues" evidence="3">
    <location>
        <begin position="968"/>
        <end position="979"/>
    </location>
</feature>
<dbReference type="PROSITE" id="PS50106">
    <property type="entry name" value="PDZ"/>
    <property type="match status" value="1"/>
</dbReference>
<feature type="region of interest" description="Disordered" evidence="3">
    <location>
        <begin position="3713"/>
        <end position="3747"/>
    </location>
</feature>
<feature type="compositionally biased region" description="Polar residues" evidence="3">
    <location>
        <begin position="1680"/>
        <end position="1689"/>
    </location>
</feature>
<feature type="compositionally biased region" description="Polar residues" evidence="3">
    <location>
        <begin position="1164"/>
        <end position="1177"/>
    </location>
</feature>
<dbReference type="Gene3D" id="2.60.40.150">
    <property type="entry name" value="C2 domain"/>
    <property type="match status" value="1"/>
</dbReference>
<dbReference type="GO" id="GO:0031267">
    <property type="term" value="F:small GTPase binding"/>
    <property type="evidence" value="ECO:0007669"/>
    <property type="project" value="InterPro"/>
</dbReference>
<feature type="domain" description="PDZ" evidence="5">
    <location>
        <begin position="4866"/>
        <end position="4957"/>
    </location>
</feature>
<feature type="compositionally biased region" description="Low complexity" evidence="3">
    <location>
        <begin position="2346"/>
        <end position="2355"/>
    </location>
</feature>
<feature type="compositionally biased region" description="Basic and acidic residues" evidence="3">
    <location>
        <begin position="1152"/>
        <end position="1162"/>
    </location>
</feature>
<feature type="compositionally biased region" description="Polar residues" evidence="3">
    <location>
        <begin position="2572"/>
        <end position="2584"/>
    </location>
</feature>
<feature type="compositionally biased region" description="Polar residues" evidence="3">
    <location>
        <begin position="4030"/>
        <end position="4050"/>
    </location>
</feature>
<dbReference type="SMART" id="SM00239">
    <property type="entry name" value="C2"/>
    <property type="match status" value="1"/>
</dbReference>
<organism evidence="6 7">
    <name type="scientific">Mesorhabditis belari</name>
    <dbReference type="NCBI Taxonomy" id="2138241"/>
    <lineage>
        <taxon>Eukaryota</taxon>
        <taxon>Metazoa</taxon>
        <taxon>Ecdysozoa</taxon>
        <taxon>Nematoda</taxon>
        <taxon>Chromadorea</taxon>
        <taxon>Rhabditida</taxon>
        <taxon>Rhabditina</taxon>
        <taxon>Rhabditomorpha</taxon>
        <taxon>Rhabditoidea</taxon>
        <taxon>Rhabditidae</taxon>
        <taxon>Mesorhabditinae</taxon>
        <taxon>Mesorhabditis</taxon>
    </lineage>
</organism>
<feature type="compositionally biased region" description="Acidic residues" evidence="3">
    <location>
        <begin position="2385"/>
        <end position="2403"/>
    </location>
</feature>
<feature type="region of interest" description="Disordered" evidence="3">
    <location>
        <begin position="1259"/>
        <end position="1291"/>
    </location>
</feature>
<feature type="region of interest" description="Disordered" evidence="3">
    <location>
        <begin position="4030"/>
        <end position="4055"/>
    </location>
</feature>
<evidence type="ECO:0000259" key="4">
    <source>
        <dbReference type="PROSITE" id="PS50004"/>
    </source>
</evidence>
<dbReference type="GO" id="GO:0016020">
    <property type="term" value="C:membrane"/>
    <property type="evidence" value="ECO:0007669"/>
    <property type="project" value="InterPro"/>
</dbReference>
<feature type="region of interest" description="Disordered" evidence="3">
    <location>
        <begin position="2384"/>
        <end position="2418"/>
    </location>
</feature>
<feature type="region of interest" description="Disordered" evidence="3">
    <location>
        <begin position="2019"/>
        <end position="2043"/>
    </location>
</feature>
<feature type="region of interest" description="Disordered" evidence="3">
    <location>
        <begin position="15"/>
        <end position="55"/>
    </location>
</feature>
<feature type="compositionally biased region" description="Basic and acidic residues" evidence="3">
    <location>
        <begin position="1691"/>
        <end position="1701"/>
    </location>
</feature>
<dbReference type="CDD" id="cd06714">
    <property type="entry name" value="PDZ_RIM-like"/>
    <property type="match status" value="1"/>
</dbReference>
<feature type="region of interest" description="Disordered" evidence="3">
    <location>
        <begin position="2499"/>
        <end position="2527"/>
    </location>
</feature>
<feature type="region of interest" description="Disordered" evidence="3">
    <location>
        <begin position="3237"/>
        <end position="3265"/>
    </location>
</feature>
<evidence type="ECO:0000313" key="7">
    <source>
        <dbReference type="WBParaSite" id="MBELARI_LOCUS2880"/>
    </source>
</evidence>
<dbReference type="GO" id="GO:0006887">
    <property type="term" value="P:exocytosis"/>
    <property type="evidence" value="ECO:0007669"/>
    <property type="project" value="InterPro"/>
</dbReference>
<feature type="domain" description="C2" evidence="4">
    <location>
        <begin position="5039"/>
        <end position="5163"/>
    </location>
</feature>
<feature type="region of interest" description="Disordered" evidence="3">
    <location>
        <begin position="4830"/>
        <end position="4861"/>
    </location>
</feature>
<feature type="compositionally biased region" description="Low complexity" evidence="3">
    <location>
        <begin position="2019"/>
        <end position="2029"/>
    </location>
</feature>
<dbReference type="InterPro" id="IPR001478">
    <property type="entry name" value="PDZ"/>
</dbReference>
<feature type="region of interest" description="Disordered" evidence="3">
    <location>
        <begin position="1668"/>
        <end position="1722"/>
    </location>
</feature>
<feature type="region of interest" description="Disordered" evidence="3">
    <location>
        <begin position="3614"/>
        <end position="3644"/>
    </location>
</feature>
<feature type="region of interest" description="Disordered" evidence="3">
    <location>
        <begin position="4374"/>
        <end position="4405"/>
    </location>
</feature>
<feature type="compositionally biased region" description="Low complexity" evidence="3">
    <location>
        <begin position="3619"/>
        <end position="3628"/>
    </location>
</feature>
<feature type="region of interest" description="Disordered" evidence="3">
    <location>
        <begin position="4979"/>
        <end position="5007"/>
    </location>
</feature>
<feature type="compositionally biased region" description="Basic and acidic residues" evidence="3">
    <location>
        <begin position="2319"/>
        <end position="2345"/>
    </location>
</feature>
<feature type="region of interest" description="Disordered" evidence="3">
    <location>
        <begin position="72"/>
        <end position="97"/>
    </location>
</feature>
<dbReference type="InterPro" id="IPR039032">
    <property type="entry name" value="Rim-like"/>
</dbReference>
<sequence length="5207" mass="581471">MSSWFSYYFGGRAIKEEPEEEKKAEEEGEASTSRGDEERGETSRPAGFMAWMSPAEGGHIIRRKVTRQETGLDEVCLFSSPESSEPKSPPSEPVSLISPTSALQHALDDLTSEQRERIEQVLQRAEASRKEARVAVDTRRLARKGITHKILREKASFDQEQAGESEREDSFEMSDFPLVQMDSLPETLEVSMSETASPSHRISPRRMLSERADSIVAIGENLEREASATATKIVSRVRVLTAQLTHWFSQIDEDGDLLAFMNLGQSKSPMVLEAEADSWADDLACSIVAAALSKYYQSLLLPSTFEEFCRRLVEDIFELVYSQIVVTELEDEEIKRLDEICERLVTEVLDAAIASDMIKHSETDEELALFYELRKVHVSRSFECAEELEKMLEMCERIEPEAENGKHVWDGLEIVDAASTASTSSAIPFAYSVMEEEVDDVPDGCSVILSASNSSLSSGSRPVSVINRYEWMEWMKREKEEPKTPTIHSIDHHSSPSTSEFALKMMKLEEELYQDIMITRIERSLSPPKRFQSEFFVDIIERELERELEYDEEELISYEATDYIVPMIAYSKTLEELLERAKMIDLNRHQPPPRPKPPSWTQTKLREVEEKRKEEYNALRKVSEVSEEVSEEESSFETDFGEILERDIFYEPLEEEKDFIKPSSSSEEELENEPVYERLDEISELNSQRFVSSLMSGVDSEKSELFEENLDVSSAEFDVSSSTVQSMEVKLVQAEISAQIPELLEELKVYTRIWMATAFSEEVCFKPSTTQPILLIASPSDDEHDQLFKQKSLELLQKSVDDVIRQETTFLEEKSEEVTLVKPEIPNIIPALMLHEREITSSIVTATCFGENLSFQLNSLPILSREDSDTFTASSSTSGADRERSFEQGSFEILVSPVEDINFVDAMTLELQKSEKVELIKAEIPSLISPTMAQELEMTTRIVTATYFGEEVREEPSTSVLIREDSETFTASSSTSGADQEQSFEKESFEQVQEPIDANTFINTITTIVQKSDQIQLAMAEVPSLISPLIVDDVKAVSRIQTVTYFGEDVTLGKPSTSQPVLVKEESESSIASSATSGADQSFEQESFDLQESVEDSTFVNVITLELQKSEEVELIKAEIPISISPTMAQELEMTTRIVTATYFGEDVREEPSTSVLIREDSETFTASSSTSGADQDQSFEQESFELENPQEQVKDIVSRDRINTDLLASHRLLTAEIPGVIPPELIEEQEISSRIETVTYFGEEVALESSQTSQKLLRKESFASSSTSGADDERSFDQEQEIQAQEQVEDEILRERPNIKMIRFTEVLLTKAETVKPISPDMSSEVEIASRIESVTYFSEDLGQSAQASQELLRKESFASSSTSGADDERSFERELFEQVQEPIDANTFINTMTTIVQKSDQIQLAMAEVPSLIPPLIVDDFKAVSRIQTVTYFGKDVTLGKPSTSQTSASRIESVIYFSEEVEQSAQALQELLREESFASSSTSEADDERSFEQEFEQIQVQEVDDITFSDQPNIDFISSTEVLLIKAEISNLIPPKMCDEEEILSRIETINYFGEEVTPREISTLIILPRKDSETASSATSGADQDSFELLEPMMEEIQVDLDKSIVSTVDIVPFKIETVQLISPEKELEREEMSRIVTATFWSEEGLTAETSQPLLVREISQVSSRTSGADEEQNLSEAESSATSGADHDRLFKQSFDEEPQPTPSMPPPRPSPPKLDQLVSHRIQIDLATSKSISTFPSLSQTIEPRKTKDQEIVGRKCVEDHLLACNNLVKSYNLQPFALEFIKTPTRVTNEQEFFGSSAFGFNAEKDELAAEEELPEEFSYQQFEESKLKRQPTTVIYTDSSLRASHSSYPLEPEDVLEVELEDDAAFTDQDQEKIAASRKSSGGRDFIESNVDERTLPATVRFCKSLSDVTPYTENRPENIRISRSIACVAAIGHEWHERLNAFELCEQHSYTDSFSLLTNVDFLCRLNFYANRLTEKIADVAGRDLRIHIRTLGNPRARYFNDAGEGYKSSSFSSEASEGPDAREEDRGFTVEAANEEEVPTFGLFSFLSPRKPSHILERPRSALSILSKTDGRQSRKTSIDRSAASRNDDIMGLLRRSSGADSRASTSSPLQLPDHALVGLSLEEKEHIMKVMAAAQRGSPTTSRRSSSAIGHSVIPEMSDLTDAERVHIQSVLEKVEQRQTPYMISVPRRQMTGRTDSAQSGTHLITRHIESQEAIDEGNSLGLTFAPPTIKEPLTNEGVAKETERNAEETPLFVETPDSARFERSFSDRTGETEGASEGTEGPSDEEHEEIDYDRQLAERRAQLHEEQMSMEREREEQATEYDSRESQSDRRSSAMSRQSSAFSIKSVSEIIRSPHVHNWYEEQLSFMKESMADEEAELAEDDVTEGEDNADVQTPTPTQESHEIHPIQEIQGQSSAGLLTGSSFVGSGQGMFGRKSDGGKTQSSGGFGFGKLGALGGLASSAIGKAKAASEQLQAVAKDAVADISQPAPAHRTPSPQPTQPSPSMAGPIPPGMEDLSAAEREQIMAVMRAAEGETTFQPQIPSQSSTSMQPPKQGISRPVSSLSQTSSMRPTTAEIDPLEGLSEEEKAHILKVMGAAEIEQSISPIPPIKQSQNIAPKSPMIPPMDGFEGLSEGEQRKILDVMNQAAMMDSSMASTSFTPSSQPSIRSAQPPQPTIDGLEGLTDAERQKILEVMNMAAMDESMPAPQPVFLQKSPSFTPAPIVEEAFDGLTDEERRRIQEVMNLAAMDESMTSSPFTQSSTLIKTDERLRPVSPSLPLSTMDIQGLENLPDDERRRILALMAEAVADEQISSTSTFEPDFIERKIPSKSVENFQGFARDEEMRREYEIEEPIYEEPVYELKQESTDQYQSQEEPRSYEIPDLDLSHLPPTEREQILAVIRMAQGDDPAMATRSTPSTRPTMPEPELLADRLERERINLQQAVTVHPRRVSRENSTIISVSSRESLYETSDSGSFYENLARDSSRSDSMADSGFTTQSGSVQSELGRKEIEYKHQELTRTDSAEQRITTAATELRHGLEEADFTFADDRFKISEPETQQVIEALEDPRWKEMEQTWSSTQRPRMWTTVFETDESEMPDDQFRNSEPSQSVPAQRLPRTRIFYDSAASPLDAVEMDDVYDVFATEEEPRVIPEIRQPSGLRELREIAFDSGPIIPPQQSQLQRIGVPEIVIKPSTPVASTVTTPESSPPSSSPVSEVVTARKFAQTTPAQTTAAQTQTQPHTQPIVAPKKPARRIKFSYRNADDSDESEPSSDEEDYPDTVIAAPIAPSKPYDEVEAEREQQEQFGREVLRQIQAFGDSSHLSDLANDEFDVHWTQNGKEQTAVRRVVQTVVTIHSQEPLHHQADLSHQPQIPLNGANIPMPDELSTQTLTDPLDIAEVTRRNPFIDSPEEEEVCIDMEDMDLEQVRRFYEGGPGQFAHRPGTVYTIPEDESEGESTTGDAKLHARERARRKAAEVTAAILSMYEQDSREKKITEKERMGKKTAVTMPTYSSLYSGTTRPIASTVDSLTYSQPSAIVSQGYVVPTYSFSDLPSTSTTVTATSSISTVQPVFTSTMSSSTVRPIPSTSTSYAWPAPEVSRTTSSTLPKAAVAPTTAVPREQLIPATQPRAKTPEQELLESVYGGTSDSYRLTKFLYDTSIIETSRELTTSLSPSQHLVGSSADAHSPSFLIQDMKPSSVLGNELDQEKTPEDGTPRLKRSPGMLLPNEYPPSTSSQLPSAWLPWNPASIQPNQPESALAEPHAKMSKLEDQLINTVHPQGAIDTTTMPIDSLPFTVENTMQELSSAYNWIKEIEDDACSVGSGQSEMGRRKLPSVPPLQQTTPTTQQTTPAVIRGASTTAPQIGPFGGSMSGSIWPPSHQQFGATPTTAWASTFTSTALSTSTPFGVNNQPSTILPSVLSRPLGPYSSSLLGQQQTQPQHHVSFADQELRSGRTTPLASAFAQQLYLSSSAPPTATSTTQFNLFSSNMTTPFAAMQSKTGSIGSQTGSSTVTGLGASTLQSHSFAPSTQPGHPGLSSQPGSAMGSMIDLTSRPQSSCSALSTARTFYDPAILPGAQITASANPKKQTFRPVSSISHHKHRASQQSKIPNTLARVLLKKELKEALTRRRDALEACEIEANQRQYVVHKMLVTGLLPDNREDDVPRVIPCLLPIELISGARVTPRPTATVGTQKDDHLASITQREQQPIQTMHFPSNYYADLPSTYQKRSVGVQSGDGVALPTRYEYNPQPQHSKLYERTMESFGRLYDQRGIGPAASLSHQISQERLDRQRVKTEGTQTEYPSTSTSTYPVDAMRERKSRWDQDRLNREMRQEMRHDDLLEATKRYFDDYDRQLRQMTAELQLRDTVEREERQRRRHFSDSPRNRNRTSRFTFTDDDPMSREYRKLELMDELARRRDERDADRYYNSLPRIGGYRTGRDLTYRGDQPSSSTYNYGSLPRNYERWMMSHDDPIQTDFEQPFGGRSMGTGSAYDRGYSRSMYDISNNDPLIDRYAPNRIPYSQARSTGYLDSTGVERDGLLTMQPQFRRSYGRINDPRDPYGLQRTQEAPPLGQTTAIGQSSMAGDQMISQYANYLSRQFSEAQYAPYQDQLYGGMPGYGMPEYRPNPLAASTLPAPMPLLHQRPLEPQLNDPYHTQSTMPHTYATNPYPGLGTTTLANAGTIGGQGITTMSQQSVYPSTSYVTQQRPVGYGTSYGTQNAYVQPGAAQSLNPVYSRSETNYGARPMQTSLDYGNGIGATGTSRNIYTRQQHPTTTTAASLPPKAWHYDGDALSRVYATAGRRTGRNAQAPDVNTMRGYRSLGREGMRRQRDEEMNQGGTITSSNRSRHQTPPRDSHFKRILLTRRFKEHNIYNDLGLRVIGGKRMDNGELGAFVSAVDSSRNAQTLGEVKEGDQVLEWNGVLLTGKTFEEVERIVNSAKGEVELIIKTPCPPGCLQHIDFVDKDRIYEPVPHRDHSPEAAPPVPTHRSMNGNNGNGRMNQLNNNFINDYPPEPQWTQQIGYSAQNKPGQPGQLGHLEVAMHYERATSRLIVRVLSARGLPMRDGHRANPLPNPFVKIYLLPGRKVSHKRRTRFVPSSVDPEWNQLVEYDVPSTALHSHYLEFSLWDYDRFTENNALGQVVVSLAERGVLSSSPRWYPLQPCERTSLARHQINIPVDRSRIPQQGFHYNPISMDIGYPVIS</sequence>
<dbReference type="Gene3D" id="2.30.42.10">
    <property type="match status" value="1"/>
</dbReference>
<feature type="compositionally biased region" description="Low complexity" evidence="3">
    <location>
        <begin position="3847"/>
        <end position="3859"/>
    </location>
</feature>
<feature type="compositionally biased region" description="Basic and acidic residues" evidence="3">
    <location>
        <begin position="2251"/>
        <end position="2260"/>
    </location>
</feature>
<keyword evidence="6" id="KW-1185">Reference proteome</keyword>
<keyword evidence="1" id="KW-0770">Synapse</keyword>
<dbReference type="GO" id="GO:0045202">
    <property type="term" value="C:synapse"/>
    <property type="evidence" value="ECO:0007669"/>
    <property type="project" value="UniProtKB-SubCell"/>
</dbReference>
<evidence type="ECO:0000256" key="1">
    <source>
        <dbReference type="ARBA" id="ARBA00023018"/>
    </source>
</evidence>
<dbReference type="SMART" id="SM00228">
    <property type="entry name" value="PDZ"/>
    <property type="match status" value="1"/>
</dbReference>
<feature type="compositionally biased region" description="Basic and acidic residues" evidence="3">
    <location>
        <begin position="15"/>
        <end position="25"/>
    </location>
</feature>
<feature type="region of interest" description="Disordered" evidence="3">
    <location>
        <begin position="3830"/>
        <end position="3859"/>
    </location>
</feature>
<feature type="compositionally biased region" description="Basic and acidic residues" evidence="3">
    <location>
        <begin position="956"/>
        <end position="966"/>
    </location>
</feature>
<dbReference type="PANTHER" id="PTHR12157:SF21">
    <property type="entry name" value="RAB3 INTERACTING MOLECULE, ISOFORM F"/>
    <property type="match status" value="1"/>
</dbReference>
<dbReference type="InterPro" id="IPR000008">
    <property type="entry name" value="C2_dom"/>
</dbReference>
<feature type="region of interest" description="Disordered" evidence="3">
    <location>
        <begin position="2547"/>
        <end position="2585"/>
    </location>
</feature>
<feature type="compositionally biased region" description="Polar residues" evidence="3">
    <location>
        <begin position="2548"/>
        <end position="2564"/>
    </location>
</feature>
<feature type="compositionally biased region" description="Polar residues" evidence="3">
    <location>
        <begin position="3005"/>
        <end position="3015"/>
    </location>
</feature>
<feature type="region of interest" description="Disordered" evidence="3">
    <location>
        <begin position="2665"/>
        <end position="2692"/>
    </location>
</feature>
<feature type="region of interest" description="Disordered" evidence="3">
    <location>
        <begin position="2077"/>
        <end position="2099"/>
    </location>
</feature>
<feature type="region of interest" description="Disordered" evidence="3">
    <location>
        <begin position="2319"/>
        <end position="2355"/>
    </location>
</feature>
<accession>A0AAF3FAE8</accession>
<dbReference type="PANTHER" id="PTHR12157">
    <property type="entry name" value="REGULATING SYNAPTIC MEMBRANE EXOCYTOSIS PROTEIN"/>
    <property type="match status" value="1"/>
</dbReference>
<name>A0AAF3FAE8_9BILA</name>
<feature type="compositionally biased region" description="Basic and acidic residues" evidence="3">
    <location>
        <begin position="4830"/>
        <end position="4840"/>
    </location>
</feature>
<feature type="compositionally biased region" description="Low complexity" evidence="3">
    <location>
        <begin position="3237"/>
        <end position="3255"/>
    </location>
</feature>
<dbReference type="GO" id="GO:0042391">
    <property type="term" value="P:regulation of membrane potential"/>
    <property type="evidence" value="ECO:0007669"/>
    <property type="project" value="TreeGrafter"/>
</dbReference>
<dbReference type="SUPFAM" id="SSF50156">
    <property type="entry name" value="PDZ domain-like"/>
    <property type="match status" value="1"/>
</dbReference>
<dbReference type="InterPro" id="IPR035892">
    <property type="entry name" value="C2_domain_sf"/>
</dbReference>
<evidence type="ECO:0000259" key="5">
    <source>
        <dbReference type="PROSITE" id="PS50106"/>
    </source>
</evidence>
<feature type="compositionally biased region" description="Acidic residues" evidence="3">
    <location>
        <begin position="3275"/>
        <end position="3289"/>
    </location>
</feature>
<feature type="compositionally biased region" description="Low complexity" evidence="3">
    <location>
        <begin position="2665"/>
        <end position="2675"/>
    </location>
</feature>
<dbReference type="Proteomes" id="UP000887575">
    <property type="component" value="Unassembled WGS sequence"/>
</dbReference>
<evidence type="ECO:0000256" key="3">
    <source>
        <dbReference type="SAM" id="MobiDB-lite"/>
    </source>
</evidence>
<feature type="region of interest" description="Disordered" evidence="3">
    <location>
        <begin position="2990"/>
        <end position="3019"/>
    </location>
</feature>
<dbReference type="SUPFAM" id="SSF49562">
    <property type="entry name" value="C2 domain (Calcium/lipid-binding domain, CaLB)"/>
    <property type="match status" value="1"/>
</dbReference>
<protein>
    <submittedName>
        <fullName evidence="7">Uncharacterized protein</fullName>
    </submittedName>
</protein>
<evidence type="ECO:0000313" key="6">
    <source>
        <dbReference type="Proteomes" id="UP000887575"/>
    </source>
</evidence>
<reference evidence="7" key="1">
    <citation type="submission" date="2024-02" db="UniProtKB">
        <authorList>
            <consortium name="WormBaseParasite"/>
        </authorList>
    </citation>
    <scope>IDENTIFICATION</scope>
</reference>
<feature type="compositionally biased region" description="Basic and acidic residues" evidence="3">
    <location>
        <begin position="3715"/>
        <end position="3725"/>
    </location>
</feature>
<feature type="region of interest" description="Disordered" evidence="3">
    <location>
        <begin position="1152"/>
        <end position="1193"/>
    </location>
</feature>
<feature type="region of interest" description="Disordered" evidence="3">
    <location>
        <begin position="3270"/>
        <end position="3289"/>
    </location>
</feature>
<feature type="compositionally biased region" description="Basic and acidic residues" evidence="3">
    <location>
        <begin position="2270"/>
        <end position="2284"/>
    </location>
</feature>
<feature type="region of interest" description="Disordered" evidence="3">
    <location>
        <begin position="4297"/>
        <end position="4320"/>
    </location>
</feature>